<dbReference type="Proteomes" id="UP001642464">
    <property type="component" value="Unassembled WGS sequence"/>
</dbReference>
<gene>
    <name evidence="1" type="ORF">SCF082_LOCUS19484</name>
</gene>
<comment type="caution">
    <text evidence="1">The sequence shown here is derived from an EMBL/GenBank/DDBJ whole genome shotgun (WGS) entry which is preliminary data.</text>
</comment>
<dbReference type="Gene3D" id="1.25.40.20">
    <property type="entry name" value="Ankyrin repeat-containing domain"/>
    <property type="match status" value="1"/>
</dbReference>
<name>A0ABP0KW05_9DINO</name>
<accession>A0ABP0KW05</accession>
<evidence type="ECO:0008006" key="3">
    <source>
        <dbReference type="Google" id="ProtNLM"/>
    </source>
</evidence>
<reference evidence="1 2" key="1">
    <citation type="submission" date="2024-02" db="EMBL/GenBank/DDBJ databases">
        <authorList>
            <person name="Chen Y."/>
            <person name="Shah S."/>
            <person name="Dougan E. K."/>
            <person name="Thang M."/>
            <person name="Chan C."/>
        </authorList>
    </citation>
    <scope>NUCLEOTIDE SEQUENCE [LARGE SCALE GENOMIC DNA]</scope>
</reference>
<dbReference type="SUPFAM" id="SSF48403">
    <property type="entry name" value="Ankyrin repeat"/>
    <property type="match status" value="1"/>
</dbReference>
<keyword evidence="2" id="KW-1185">Reference proteome</keyword>
<sequence>MTVDRRGEAFRARLAAQADAALAAGPENPLRLLLEAAPGTREEEKERLKAAEKLLLERPSPKALKDKVVPHEEPMNLQTLRRAAEEGDLQAMARMDLRLQSALEEDETLRRVGNRDFKDPKAQAALRLYQDSVTLGKKNGNIDREAFQAVMRDDADVLRQLIGEGLDLEVTNTGGHTLLQLAQERGKEHCAQVLLREGAGRTQQE</sequence>
<dbReference type="EMBL" id="CAXAMM010013335">
    <property type="protein sequence ID" value="CAK9031081.1"/>
    <property type="molecule type" value="Genomic_DNA"/>
</dbReference>
<protein>
    <recommendedName>
        <fullName evidence="3">Ankyrin repeat domain-containing protein</fullName>
    </recommendedName>
</protein>
<organism evidence="1 2">
    <name type="scientific">Durusdinium trenchii</name>
    <dbReference type="NCBI Taxonomy" id="1381693"/>
    <lineage>
        <taxon>Eukaryota</taxon>
        <taxon>Sar</taxon>
        <taxon>Alveolata</taxon>
        <taxon>Dinophyceae</taxon>
        <taxon>Suessiales</taxon>
        <taxon>Symbiodiniaceae</taxon>
        <taxon>Durusdinium</taxon>
    </lineage>
</organism>
<proteinExistence type="predicted"/>
<evidence type="ECO:0000313" key="1">
    <source>
        <dbReference type="EMBL" id="CAK9031081.1"/>
    </source>
</evidence>
<dbReference type="InterPro" id="IPR036770">
    <property type="entry name" value="Ankyrin_rpt-contain_sf"/>
</dbReference>
<evidence type="ECO:0000313" key="2">
    <source>
        <dbReference type="Proteomes" id="UP001642464"/>
    </source>
</evidence>